<name>A0A059AC55_EUCGR</name>
<accession>A0A059AC55</accession>
<feature type="region of interest" description="Disordered" evidence="1">
    <location>
        <begin position="57"/>
        <end position="76"/>
    </location>
</feature>
<evidence type="ECO:0000313" key="2">
    <source>
        <dbReference type="EMBL" id="KCW51236.1"/>
    </source>
</evidence>
<proteinExistence type="predicted"/>
<dbReference type="Gramene" id="KCW51236">
    <property type="protein sequence ID" value="KCW51236"/>
    <property type="gene ID" value="EUGRSUZ_J00815"/>
</dbReference>
<gene>
    <name evidence="2" type="ORF">EUGRSUZ_J00815</name>
</gene>
<sequence>MSRRVSIESTSSRPSSRSSGSSQPHETPGSLCRSPCAESCRSLGGARPCRSCQLEPRHGARCPLGSSPQQRLTCHG</sequence>
<evidence type="ECO:0000256" key="1">
    <source>
        <dbReference type="SAM" id="MobiDB-lite"/>
    </source>
</evidence>
<reference evidence="2" key="1">
    <citation type="submission" date="2013-07" db="EMBL/GenBank/DDBJ databases">
        <title>The genome of Eucalyptus grandis.</title>
        <authorList>
            <person name="Schmutz J."/>
            <person name="Hayes R."/>
            <person name="Myburg A."/>
            <person name="Tuskan G."/>
            <person name="Grattapaglia D."/>
            <person name="Rokhsar D.S."/>
        </authorList>
    </citation>
    <scope>NUCLEOTIDE SEQUENCE</scope>
    <source>
        <tissue evidence="2">Leaf extractions</tissue>
    </source>
</reference>
<feature type="compositionally biased region" description="Polar residues" evidence="1">
    <location>
        <begin position="66"/>
        <end position="76"/>
    </location>
</feature>
<protein>
    <submittedName>
        <fullName evidence="2">Uncharacterized protein</fullName>
    </submittedName>
</protein>
<dbReference type="AlphaFoldDB" id="A0A059AC55"/>
<organism evidence="2">
    <name type="scientific">Eucalyptus grandis</name>
    <name type="common">Flooded gum</name>
    <dbReference type="NCBI Taxonomy" id="71139"/>
    <lineage>
        <taxon>Eukaryota</taxon>
        <taxon>Viridiplantae</taxon>
        <taxon>Streptophyta</taxon>
        <taxon>Embryophyta</taxon>
        <taxon>Tracheophyta</taxon>
        <taxon>Spermatophyta</taxon>
        <taxon>Magnoliopsida</taxon>
        <taxon>eudicotyledons</taxon>
        <taxon>Gunneridae</taxon>
        <taxon>Pentapetalae</taxon>
        <taxon>rosids</taxon>
        <taxon>malvids</taxon>
        <taxon>Myrtales</taxon>
        <taxon>Myrtaceae</taxon>
        <taxon>Myrtoideae</taxon>
        <taxon>Eucalypteae</taxon>
        <taxon>Eucalyptus</taxon>
    </lineage>
</organism>
<feature type="region of interest" description="Disordered" evidence="1">
    <location>
        <begin position="1"/>
        <end position="34"/>
    </location>
</feature>
<dbReference type="InParanoid" id="A0A059AC55"/>
<feature type="compositionally biased region" description="Low complexity" evidence="1">
    <location>
        <begin position="7"/>
        <end position="22"/>
    </location>
</feature>
<dbReference type="EMBL" id="KK198762">
    <property type="protein sequence ID" value="KCW51236.1"/>
    <property type="molecule type" value="Genomic_DNA"/>
</dbReference>